<accession>A0A0N4TLN1</accession>
<dbReference type="InterPro" id="IPR011990">
    <property type="entry name" value="TPR-like_helical_dom_sf"/>
</dbReference>
<evidence type="ECO:0000313" key="1">
    <source>
        <dbReference type="EMBL" id="VDN90453.1"/>
    </source>
</evidence>
<organism evidence="3">
    <name type="scientific">Brugia pahangi</name>
    <name type="common">Filarial nematode worm</name>
    <dbReference type="NCBI Taxonomy" id="6280"/>
    <lineage>
        <taxon>Eukaryota</taxon>
        <taxon>Metazoa</taxon>
        <taxon>Ecdysozoa</taxon>
        <taxon>Nematoda</taxon>
        <taxon>Chromadorea</taxon>
        <taxon>Rhabditida</taxon>
        <taxon>Spirurina</taxon>
        <taxon>Spiruromorpha</taxon>
        <taxon>Filarioidea</taxon>
        <taxon>Onchocercidae</taxon>
        <taxon>Brugia</taxon>
    </lineage>
</organism>
<protein>
    <submittedName>
        <fullName evidence="3">Bm12874</fullName>
    </submittedName>
</protein>
<evidence type="ECO:0000313" key="2">
    <source>
        <dbReference type="Proteomes" id="UP000278627"/>
    </source>
</evidence>
<dbReference type="AlphaFoldDB" id="A0A0N4TLN1"/>
<dbReference type="Gene3D" id="1.25.40.10">
    <property type="entry name" value="Tetratricopeptide repeat domain"/>
    <property type="match status" value="1"/>
</dbReference>
<dbReference type="WBParaSite" id="BPAG_0000930501-mRNA-1">
    <property type="protein sequence ID" value="BPAG_0000930501-mRNA-1"/>
    <property type="gene ID" value="BPAG_0000930501"/>
</dbReference>
<dbReference type="STRING" id="6280.A0A0N4TLN1"/>
<evidence type="ECO:0000313" key="3">
    <source>
        <dbReference type="WBParaSite" id="BPAG_0000930501-mRNA-1"/>
    </source>
</evidence>
<dbReference type="SUPFAM" id="SSF48452">
    <property type="entry name" value="TPR-like"/>
    <property type="match status" value="1"/>
</dbReference>
<name>A0A0N4TLN1_BRUPA</name>
<dbReference type="Proteomes" id="UP000278627">
    <property type="component" value="Unassembled WGS sequence"/>
</dbReference>
<gene>
    <name evidence="1" type="ORF">BPAG_LOCUS9267</name>
</gene>
<dbReference type="Gene3D" id="3.40.50.1010">
    <property type="entry name" value="5'-nuclease"/>
    <property type="match status" value="1"/>
</dbReference>
<proteinExistence type="predicted"/>
<sequence>MIPLHAFTFNPAQLHLQTASRPISHSNPTNFLKNYHYSSSCVAQLRLVLAVPHLFTLGLTFGDGLVVLSSILNLLLLLELSMQNSSVNNTIIQSKSVGKCIRQTLVLCDKADLLINDDFQTLMPPDMHSLRSRVIKLCKTIFIDLEWSRRILDRVWKSCYYAVICRIRRAALSVEQKNWTEMLISKFVKELCVFANDFPHLRSSACLYIGDLRRYAWLICGVEKYRNLALLCYRKSVKLDEKNGIALNQLGLLVQETNPTCALLYFLLADNASLPFDGAYTNVISLLKREEQKEDPTVAILEHCFTCFRQPCFEELSTKWSEYIMSQLETRHAFHVALSINVIILAATTSLKRGKEIELQSLSKLFFRISRLLIRNLEEWCVIEAEGADLRRRRASSSDGSVEETKIAGKEKRYCSRSSSLEKDVVSEEDEIAVDTDEIMVEMDGTVIKADESSFSKRNNDTQHRVQTLLVALLHAATSLAPHVCNDRVPSALHCQYEDFCQQLVQFLNLLELHLEGKSENLWQLGGLTPWCLLPRFLQGFVKSSHTPVEFAEFFVYTPKNSIKESKMKSMAKLWLAHDTEKEQIRTSLPLYVVPQEDVLLQRLEVMKKILKKDKLIVAIAEGTFRSLDMKKDKAEVRKALRWINTHISKDGRLRIVPCSTPEMCAEKLVTQAPTTSTVFVTVLTLLMIGTNRVIKPITVENVEDFCARYDKAEKDFLLCH</sequence>
<reference evidence="3" key="1">
    <citation type="submission" date="2016-04" db="UniProtKB">
        <authorList>
            <consortium name="WormBaseParasite"/>
        </authorList>
    </citation>
    <scope>IDENTIFICATION</scope>
</reference>
<keyword evidence="2" id="KW-1185">Reference proteome</keyword>
<reference evidence="1 2" key="2">
    <citation type="submission" date="2018-11" db="EMBL/GenBank/DDBJ databases">
        <authorList>
            <consortium name="Pathogen Informatics"/>
        </authorList>
    </citation>
    <scope>NUCLEOTIDE SEQUENCE [LARGE SCALE GENOMIC DNA]</scope>
</reference>
<dbReference type="EMBL" id="UZAD01013151">
    <property type="protein sequence ID" value="VDN90453.1"/>
    <property type="molecule type" value="Genomic_DNA"/>
</dbReference>